<dbReference type="RefSeq" id="XP_014679857.1">
    <property type="nucleotide sequence ID" value="XM_014824371.1"/>
</dbReference>
<dbReference type="Proteomes" id="UP000695022">
    <property type="component" value="Unplaced"/>
</dbReference>
<dbReference type="GeneID" id="106819785"/>
<dbReference type="InterPro" id="IPR015943">
    <property type="entry name" value="WD40/YVTN_repeat-like_dom_sf"/>
</dbReference>
<gene>
    <name evidence="4" type="primary">LOC106819785</name>
</gene>
<reference evidence="4" key="1">
    <citation type="submission" date="2025-08" db="UniProtKB">
        <authorList>
            <consortium name="RefSeq"/>
        </authorList>
    </citation>
    <scope>IDENTIFICATION</scope>
</reference>
<dbReference type="SMART" id="SM00320">
    <property type="entry name" value="WD40"/>
    <property type="match status" value="2"/>
</dbReference>
<dbReference type="Pfam" id="PF20426">
    <property type="entry name" value="NBCH_WD40"/>
    <property type="match status" value="1"/>
</dbReference>
<evidence type="ECO:0000313" key="4">
    <source>
        <dbReference type="RefSeq" id="XP_014679857.1"/>
    </source>
</evidence>
<dbReference type="InterPro" id="IPR001680">
    <property type="entry name" value="WD40_rpt"/>
</dbReference>
<dbReference type="SUPFAM" id="SSF50978">
    <property type="entry name" value="WD40 repeat-like"/>
    <property type="match status" value="1"/>
</dbReference>
<dbReference type="InterPro" id="IPR036322">
    <property type="entry name" value="WD40_repeat_dom_sf"/>
</dbReference>
<keyword evidence="1" id="KW-0853">WD repeat</keyword>
<evidence type="ECO:0000259" key="2">
    <source>
        <dbReference type="Pfam" id="PF20426"/>
    </source>
</evidence>
<evidence type="ECO:0000313" key="3">
    <source>
        <dbReference type="Proteomes" id="UP000695022"/>
    </source>
</evidence>
<evidence type="ECO:0000256" key="1">
    <source>
        <dbReference type="PROSITE-ProRule" id="PRU00221"/>
    </source>
</evidence>
<dbReference type="InterPro" id="IPR046851">
    <property type="entry name" value="NBCH_WD40"/>
</dbReference>
<accession>A0ABM1F5Y6</accession>
<proteinExistence type="predicted"/>
<sequence length="231" mass="25240">MDCSAPPGVLYAVLFVAGSPAATQNRRSLCNNIAQRVRMRANCFVTTIDSKFIVACGFWDHSFRVFNTDSAAITQIIYGHYDIVTCLARSECNITSDCYIATGSRDATVMLWDWSARLQMLVGESTAPGQLPTPRTTLTGHDREVTCVVISAELGLVASSSKDGPCLLHTVTGDLLRSLEPAVGFRSPELILLSREGFIFVKYDYGNLCAFTINGKLLESISHNDTIQDLC</sequence>
<protein>
    <submittedName>
        <fullName evidence="4">Neurobeachin-like</fullName>
    </submittedName>
</protein>
<feature type="repeat" description="WD" evidence="1">
    <location>
        <begin position="77"/>
        <end position="113"/>
    </location>
</feature>
<name>A0ABM1F5Y6_PRICU</name>
<keyword evidence="3" id="KW-1185">Reference proteome</keyword>
<dbReference type="PANTHER" id="PTHR13743:SF162">
    <property type="entry name" value="NEUROBEACHIN"/>
    <property type="match status" value="1"/>
</dbReference>
<dbReference type="PROSITE" id="PS50082">
    <property type="entry name" value="WD_REPEATS_2"/>
    <property type="match status" value="1"/>
</dbReference>
<dbReference type="InterPro" id="IPR050865">
    <property type="entry name" value="BEACH_Domain"/>
</dbReference>
<dbReference type="Gene3D" id="2.130.10.10">
    <property type="entry name" value="YVTN repeat-like/Quinoprotein amine dehydrogenase"/>
    <property type="match status" value="1"/>
</dbReference>
<feature type="domain" description="Neurobeachin beta-propeller" evidence="2">
    <location>
        <begin position="26"/>
        <end position="225"/>
    </location>
</feature>
<organism evidence="3 4">
    <name type="scientific">Priapulus caudatus</name>
    <name type="common">Priapulid worm</name>
    <dbReference type="NCBI Taxonomy" id="37621"/>
    <lineage>
        <taxon>Eukaryota</taxon>
        <taxon>Metazoa</taxon>
        <taxon>Ecdysozoa</taxon>
        <taxon>Scalidophora</taxon>
        <taxon>Priapulida</taxon>
        <taxon>Priapulimorpha</taxon>
        <taxon>Priapulimorphida</taxon>
        <taxon>Priapulidae</taxon>
        <taxon>Priapulus</taxon>
    </lineage>
</organism>
<dbReference type="PANTHER" id="PTHR13743">
    <property type="entry name" value="BEIGE/BEACH-RELATED"/>
    <property type="match status" value="1"/>
</dbReference>